<dbReference type="InterPro" id="IPR024194">
    <property type="entry name" value="Ac/AlaTfrase_AlgI/DltB"/>
</dbReference>
<evidence type="ECO:0000256" key="2">
    <source>
        <dbReference type="ARBA" id="ARBA00010323"/>
    </source>
</evidence>
<dbReference type="OrthoDB" id="9805788at2"/>
<evidence type="ECO:0000256" key="8">
    <source>
        <dbReference type="SAM" id="Phobius"/>
    </source>
</evidence>
<feature type="transmembrane region" description="Helical" evidence="8">
    <location>
        <begin position="356"/>
        <end position="376"/>
    </location>
</feature>
<evidence type="ECO:0000313" key="10">
    <source>
        <dbReference type="Proteomes" id="UP000186015"/>
    </source>
</evidence>
<reference evidence="9 10" key="1">
    <citation type="submission" date="2016-10" db="EMBL/GenBank/DDBJ databases">
        <authorList>
            <person name="de Groot N.N."/>
        </authorList>
    </citation>
    <scope>NUCLEOTIDE SEQUENCE [LARGE SCALE GENOMIC DNA]</scope>
    <source>
        <strain evidence="9 10">KH2T6</strain>
    </source>
</reference>
<comment type="subcellular location">
    <subcellularLocation>
        <location evidence="1">Cell membrane</location>
        <topology evidence="1">Multi-pass membrane protein</topology>
    </subcellularLocation>
</comment>
<keyword evidence="6 7" id="KW-0472">Membrane</keyword>
<feature type="transmembrane region" description="Helical" evidence="8">
    <location>
        <begin position="227"/>
        <end position="245"/>
    </location>
</feature>
<feature type="transmembrane region" description="Helical" evidence="8">
    <location>
        <begin position="150"/>
        <end position="172"/>
    </location>
</feature>
<organism evidence="9 10">
    <name type="scientific">Ruminococcus albus</name>
    <dbReference type="NCBI Taxonomy" id="1264"/>
    <lineage>
        <taxon>Bacteria</taxon>
        <taxon>Bacillati</taxon>
        <taxon>Bacillota</taxon>
        <taxon>Clostridia</taxon>
        <taxon>Eubacteriales</taxon>
        <taxon>Oscillospiraceae</taxon>
        <taxon>Ruminococcus</taxon>
    </lineage>
</organism>
<feature type="transmembrane region" description="Helical" evidence="8">
    <location>
        <begin position="30"/>
        <end position="58"/>
    </location>
</feature>
<feature type="transmembrane region" description="Helical" evidence="8">
    <location>
        <begin position="78"/>
        <end position="100"/>
    </location>
</feature>
<evidence type="ECO:0000256" key="5">
    <source>
        <dbReference type="ARBA" id="ARBA00022989"/>
    </source>
</evidence>
<keyword evidence="7 9" id="KW-0808">Transferase</keyword>
<keyword evidence="5 8" id="KW-1133">Transmembrane helix</keyword>
<protein>
    <submittedName>
        <fullName evidence="9">Alginate O-acetyltransferase complex protein AlgI</fullName>
    </submittedName>
</protein>
<dbReference type="GO" id="GO:0005886">
    <property type="term" value="C:plasma membrane"/>
    <property type="evidence" value="ECO:0007669"/>
    <property type="project" value="UniProtKB-SubCell"/>
</dbReference>
<evidence type="ECO:0000256" key="3">
    <source>
        <dbReference type="ARBA" id="ARBA00022475"/>
    </source>
</evidence>
<accession>A0A1H7IA40</accession>
<evidence type="ECO:0000313" key="9">
    <source>
        <dbReference type="EMBL" id="SEK59359.1"/>
    </source>
</evidence>
<dbReference type="InterPro" id="IPR004299">
    <property type="entry name" value="MBOAT_fam"/>
</dbReference>
<evidence type="ECO:0000256" key="6">
    <source>
        <dbReference type="ARBA" id="ARBA00023136"/>
    </source>
</evidence>
<comment type="similarity">
    <text evidence="2 7">Belongs to the membrane-bound acyltransferase family.</text>
</comment>
<dbReference type="InterPro" id="IPR051085">
    <property type="entry name" value="MB_O-acyltransferase"/>
</dbReference>
<keyword evidence="3 7" id="KW-1003">Cell membrane</keyword>
<keyword evidence="7" id="KW-0012">Acyltransferase</keyword>
<gene>
    <name evidence="9" type="ORF">SAMN05216469_103300</name>
</gene>
<evidence type="ECO:0000256" key="7">
    <source>
        <dbReference type="PIRNR" id="PIRNR016636"/>
    </source>
</evidence>
<feature type="transmembrane region" description="Helical" evidence="8">
    <location>
        <begin position="6"/>
        <end position="23"/>
    </location>
</feature>
<feature type="transmembrane region" description="Helical" evidence="8">
    <location>
        <begin position="192"/>
        <end position="215"/>
    </location>
</feature>
<keyword evidence="4 8" id="KW-0812">Transmembrane</keyword>
<evidence type="ECO:0000256" key="4">
    <source>
        <dbReference type="ARBA" id="ARBA00022692"/>
    </source>
</evidence>
<dbReference type="PANTHER" id="PTHR13285">
    <property type="entry name" value="ACYLTRANSFERASE"/>
    <property type="match status" value="1"/>
</dbReference>
<sequence length="473" mass="54235">MVFADLFFLYFFLPVCLICYFITRNATIRNIVLIVFSMIFYAWGEPVWVSILCVSALVDYCNGRVIEKHPEGWQAKLALAWSLIFNLGLLFGFKYTGFFVENLNNATGLGLPVPHIKLPIGISFYTFQTISYTIDCYWGKVKPQKSFLKFLMYVSLFPQLVAGPIVRYSVIAEEIEDRKTTINDISEGFSRIILGLGKKVLIANSLSTVVTSLFGDADNKYSAIDSLSVLGTWYGAILVGLWYYFDFSGYSDIAIGLGRIFGFHFDENFKYPFICKTISEFWQRWHISLSSFFRDYVLYIPIFGKRRKYGGLFLVWFLTGLWHGASWNFVFWGLYYGLFIMMEMMIGKKKMKKMPVPVAHIYTKTIIFLGFGIFYFESLPKLCKFFKGLIGLNGNSFCDAYTANIFMGNIFLFIAAIFFAMPVIPKIREKAFKKPGSAYIFQSAGVICNALILIASSLLLLNNTNNPFLYFRF</sequence>
<dbReference type="PIRSF" id="PIRSF016636">
    <property type="entry name" value="AlgI_DltB"/>
    <property type="match status" value="1"/>
</dbReference>
<feature type="transmembrane region" description="Helical" evidence="8">
    <location>
        <begin position="405"/>
        <end position="424"/>
    </location>
</feature>
<dbReference type="InterPro" id="IPR028362">
    <property type="entry name" value="AlgI"/>
</dbReference>
<proteinExistence type="inferred from homology"/>
<feature type="transmembrane region" description="Helical" evidence="8">
    <location>
        <begin position="436"/>
        <end position="461"/>
    </location>
</feature>
<name>A0A1H7IA40_RUMAL</name>
<dbReference type="PIRSF" id="PIRSF500217">
    <property type="entry name" value="AlgI"/>
    <property type="match status" value="1"/>
</dbReference>
<dbReference type="AlphaFoldDB" id="A0A1H7IA40"/>
<dbReference type="GO" id="GO:0042121">
    <property type="term" value="P:alginic acid biosynthetic process"/>
    <property type="evidence" value="ECO:0007669"/>
    <property type="project" value="InterPro"/>
</dbReference>
<dbReference type="GO" id="GO:0016746">
    <property type="term" value="F:acyltransferase activity"/>
    <property type="evidence" value="ECO:0007669"/>
    <property type="project" value="UniProtKB-KW"/>
</dbReference>
<dbReference type="PANTHER" id="PTHR13285:SF18">
    <property type="entry name" value="PROTEIN-CYSTEINE N-PALMITOYLTRANSFERASE RASP"/>
    <property type="match status" value="1"/>
</dbReference>
<evidence type="ECO:0000256" key="1">
    <source>
        <dbReference type="ARBA" id="ARBA00004651"/>
    </source>
</evidence>
<feature type="transmembrane region" description="Helical" evidence="8">
    <location>
        <begin position="313"/>
        <end position="335"/>
    </location>
</feature>
<dbReference type="EMBL" id="FOAT01000003">
    <property type="protein sequence ID" value="SEK59359.1"/>
    <property type="molecule type" value="Genomic_DNA"/>
</dbReference>
<dbReference type="Proteomes" id="UP000186015">
    <property type="component" value="Unassembled WGS sequence"/>
</dbReference>
<dbReference type="Pfam" id="PF03062">
    <property type="entry name" value="MBOAT"/>
    <property type="match status" value="1"/>
</dbReference>